<proteinExistence type="predicted"/>
<accession>A0A1Y2A3K2</accession>
<dbReference type="Proteomes" id="UP000193144">
    <property type="component" value="Unassembled WGS sequence"/>
</dbReference>
<protein>
    <submittedName>
        <fullName evidence="2">Uncharacterized protein</fullName>
    </submittedName>
</protein>
<evidence type="ECO:0000313" key="3">
    <source>
        <dbReference type="Proteomes" id="UP000193144"/>
    </source>
</evidence>
<feature type="region of interest" description="Disordered" evidence="1">
    <location>
        <begin position="40"/>
        <end position="63"/>
    </location>
</feature>
<name>A0A1Y2A3K2_9PLEO</name>
<dbReference type="AlphaFoldDB" id="A0A1Y2A3K2"/>
<keyword evidence="3" id="KW-1185">Reference proteome</keyword>
<comment type="caution">
    <text evidence="2">The sequence shown here is derived from an EMBL/GenBank/DDBJ whole genome shotgun (WGS) entry which is preliminary data.</text>
</comment>
<gene>
    <name evidence="2" type="ORF">BCR34DRAFT_73662</name>
</gene>
<reference evidence="2 3" key="1">
    <citation type="submission" date="2016-07" db="EMBL/GenBank/DDBJ databases">
        <title>Pervasive Adenine N6-methylation of Active Genes in Fungi.</title>
        <authorList>
            <consortium name="DOE Joint Genome Institute"/>
            <person name="Mondo S.J."/>
            <person name="Dannebaum R.O."/>
            <person name="Kuo R.C."/>
            <person name="Labutti K."/>
            <person name="Haridas S."/>
            <person name="Kuo A."/>
            <person name="Salamov A."/>
            <person name="Ahrendt S.R."/>
            <person name="Lipzen A."/>
            <person name="Sullivan W."/>
            <person name="Andreopoulos W.B."/>
            <person name="Clum A."/>
            <person name="Lindquist E."/>
            <person name="Daum C."/>
            <person name="Ramamoorthy G.K."/>
            <person name="Gryganskyi A."/>
            <person name="Culley D."/>
            <person name="Magnuson J.K."/>
            <person name="James T.Y."/>
            <person name="O'Malley M.A."/>
            <person name="Stajich J.E."/>
            <person name="Spatafora J.W."/>
            <person name="Visel A."/>
            <person name="Grigoriev I.V."/>
        </authorList>
    </citation>
    <scope>NUCLEOTIDE SEQUENCE [LARGE SCALE GENOMIC DNA]</scope>
    <source>
        <strain evidence="2 3">CBS 115471</strain>
    </source>
</reference>
<sequence length="81" mass="8505">MTTLLSAISFQVFTMCCRGVLRRLSRGSRPDRATCAQLAMDRTSPAPSSPAGTGTKSAAGEIEPHRGIEVVATAVVWKGKG</sequence>
<dbReference type="EMBL" id="MCFA01000015">
    <property type="protein sequence ID" value="ORY16877.1"/>
    <property type="molecule type" value="Genomic_DNA"/>
</dbReference>
<evidence type="ECO:0000313" key="2">
    <source>
        <dbReference type="EMBL" id="ORY16877.1"/>
    </source>
</evidence>
<organism evidence="2 3">
    <name type="scientific">Clohesyomyces aquaticus</name>
    <dbReference type="NCBI Taxonomy" id="1231657"/>
    <lineage>
        <taxon>Eukaryota</taxon>
        <taxon>Fungi</taxon>
        <taxon>Dikarya</taxon>
        <taxon>Ascomycota</taxon>
        <taxon>Pezizomycotina</taxon>
        <taxon>Dothideomycetes</taxon>
        <taxon>Pleosporomycetidae</taxon>
        <taxon>Pleosporales</taxon>
        <taxon>Lindgomycetaceae</taxon>
        <taxon>Clohesyomyces</taxon>
    </lineage>
</organism>
<evidence type="ECO:0000256" key="1">
    <source>
        <dbReference type="SAM" id="MobiDB-lite"/>
    </source>
</evidence>